<dbReference type="AlphaFoldDB" id="A0A7S4FXQ0"/>
<comment type="similarity">
    <text evidence="1">Belongs to the eukaryotic ribosomal protein eL34 family.</text>
</comment>
<dbReference type="InterPro" id="IPR008195">
    <property type="entry name" value="Ribosomal_eL34"/>
</dbReference>
<evidence type="ECO:0008006" key="5">
    <source>
        <dbReference type="Google" id="ProtNLM"/>
    </source>
</evidence>
<dbReference type="EMBL" id="HBJA01085502">
    <property type="protein sequence ID" value="CAE0818618.1"/>
    <property type="molecule type" value="Transcribed_RNA"/>
</dbReference>
<evidence type="ECO:0000256" key="2">
    <source>
        <dbReference type="ARBA" id="ARBA00022980"/>
    </source>
</evidence>
<dbReference type="GO" id="GO:1990904">
    <property type="term" value="C:ribonucleoprotein complex"/>
    <property type="evidence" value="ECO:0007669"/>
    <property type="project" value="UniProtKB-KW"/>
</dbReference>
<dbReference type="Gene3D" id="6.20.370.70">
    <property type="match status" value="1"/>
</dbReference>
<dbReference type="PANTHER" id="PTHR10759">
    <property type="entry name" value="60S RIBOSOMAL PROTEIN L34"/>
    <property type="match status" value="1"/>
</dbReference>
<keyword evidence="2" id="KW-0689">Ribosomal protein</keyword>
<dbReference type="PRINTS" id="PR01250">
    <property type="entry name" value="RIBOSOMALL34"/>
</dbReference>
<sequence length="123" mass="14228">MVIGGTRVHYRRQNTYNTKSNKVKIVRTPGSRLKVQYVGKRSKGPMTPASLGHKPIPGIKHLLTMDRKRARHRHLTVSRAYGGCLTHDLVRERIIRAFLIEEQKIVKRVLKAQGKKKRGKKRR</sequence>
<keyword evidence="3" id="KW-0687">Ribonucleoprotein</keyword>
<dbReference type="Gene3D" id="6.20.340.10">
    <property type="match status" value="1"/>
</dbReference>
<dbReference type="GO" id="GO:0003735">
    <property type="term" value="F:structural constituent of ribosome"/>
    <property type="evidence" value="ECO:0007669"/>
    <property type="project" value="InterPro"/>
</dbReference>
<dbReference type="Pfam" id="PF01199">
    <property type="entry name" value="Ribosomal_L34e"/>
    <property type="match status" value="1"/>
</dbReference>
<proteinExistence type="inferred from homology"/>
<evidence type="ECO:0000256" key="1">
    <source>
        <dbReference type="ARBA" id="ARBA00009875"/>
    </source>
</evidence>
<evidence type="ECO:0000256" key="3">
    <source>
        <dbReference type="ARBA" id="ARBA00023274"/>
    </source>
</evidence>
<dbReference type="GO" id="GO:0006412">
    <property type="term" value="P:translation"/>
    <property type="evidence" value="ECO:0007669"/>
    <property type="project" value="InterPro"/>
</dbReference>
<dbReference type="GO" id="GO:0005840">
    <property type="term" value="C:ribosome"/>
    <property type="evidence" value="ECO:0007669"/>
    <property type="project" value="UniProtKB-KW"/>
</dbReference>
<gene>
    <name evidence="4" type="ORF">EGYM00163_LOCUS29786</name>
</gene>
<evidence type="ECO:0000313" key="4">
    <source>
        <dbReference type="EMBL" id="CAE0818618.1"/>
    </source>
</evidence>
<dbReference type="InterPro" id="IPR038562">
    <property type="entry name" value="Ribosomal_eL34_C_sf"/>
</dbReference>
<organism evidence="4">
    <name type="scientific">Eutreptiella gymnastica</name>
    <dbReference type="NCBI Taxonomy" id="73025"/>
    <lineage>
        <taxon>Eukaryota</taxon>
        <taxon>Discoba</taxon>
        <taxon>Euglenozoa</taxon>
        <taxon>Euglenida</taxon>
        <taxon>Spirocuta</taxon>
        <taxon>Euglenophyceae</taxon>
        <taxon>Eutreptiales</taxon>
        <taxon>Eutreptiaceae</taxon>
        <taxon>Eutreptiella</taxon>
    </lineage>
</organism>
<reference evidence="4" key="1">
    <citation type="submission" date="2021-01" db="EMBL/GenBank/DDBJ databases">
        <authorList>
            <person name="Corre E."/>
            <person name="Pelletier E."/>
            <person name="Niang G."/>
            <person name="Scheremetjew M."/>
            <person name="Finn R."/>
            <person name="Kale V."/>
            <person name="Holt S."/>
            <person name="Cochrane G."/>
            <person name="Meng A."/>
            <person name="Brown T."/>
            <person name="Cohen L."/>
        </authorList>
    </citation>
    <scope>NUCLEOTIDE SEQUENCE</scope>
    <source>
        <strain evidence="4">CCMP1594</strain>
    </source>
</reference>
<protein>
    <recommendedName>
        <fullName evidence="5">60S ribosomal protein L34</fullName>
    </recommendedName>
</protein>
<name>A0A7S4FXQ0_9EUGL</name>
<accession>A0A7S4FXQ0</accession>